<dbReference type="PANTHER" id="PTHR11528">
    <property type="entry name" value="HEAT SHOCK PROTEIN 90 FAMILY MEMBER"/>
    <property type="match status" value="1"/>
</dbReference>
<proteinExistence type="inferred from homology"/>
<evidence type="ECO:0000313" key="4">
    <source>
        <dbReference type="EMBL" id="KAL3115642.1"/>
    </source>
</evidence>
<dbReference type="InterPro" id="IPR001404">
    <property type="entry name" value="Hsp90_fam"/>
</dbReference>
<feature type="region of interest" description="Disordered" evidence="3">
    <location>
        <begin position="149"/>
        <end position="182"/>
    </location>
</feature>
<evidence type="ECO:0000256" key="3">
    <source>
        <dbReference type="SAM" id="MobiDB-lite"/>
    </source>
</evidence>
<comment type="similarity">
    <text evidence="1">Belongs to the heat shock protein 90 family.</text>
</comment>
<name>A0ABD2LK84_9BILA</name>
<accession>A0ABD2LK84</accession>
<dbReference type="Pfam" id="PF00183">
    <property type="entry name" value="HSP90"/>
    <property type="match status" value="1"/>
</dbReference>
<gene>
    <name evidence="4" type="ORF">niasHT_016560</name>
</gene>
<keyword evidence="5" id="KW-1185">Reference proteome</keyword>
<dbReference type="EMBL" id="JBICBT010000372">
    <property type="protein sequence ID" value="KAL3115642.1"/>
    <property type="molecule type" value="Genomic_DNA"/>
</dbReference>
<dbReference type="AlphaFoldDB" id="A0ABD2LK84"/>
<dbReference type="Gene3D" id="3.30.230.80">
    <property type="match status" value="1"/>
</dbReference>
<keyword evidence="2" id="KW-0143">Chaperone</keyword>
<evidence type="ECO:0000256" key="2">
    <source>
        <dbReference type="ARBA" id="ARBA00023186"/>
    </source>
</evidence>
<evidence type="ECO:0000256" key="1">
    <source>
        <dbReference type="ARBA" id="ARBA00008239"/>
    </source>
</evidence>
<comment type="caution">
    <text evidence="4">The sequence shown here is derived from an EMBL/GenBank/DDBJ whole genome shotgun (WGS) entry which is preliminary data.</text>
</comment>
<dbReference type="Gene3D" id="1.20.58.80">
    <property type="entry name" value="Phosphotransferase system, lactose/cellobiose-type IIA subunit"/>
    <property type="match status" value="1"/>
</dbReference>
<evidence type="ECO:0000313" key="5">
    <source>
        <dbReference type="Proteomes" id="UP001620626"/>
    </source>
</evidence>
<dbReference type="Proteomes" id="UP001620626">
    <property type="component" value="Unassembled WGS sequence"/>
</dbReference>
<protein>
    <submittedName>
        <fullName evidence="4">Uncharacterized protein</fullName>
    </submittedName>
</protein>
<feature type="region of interest" description="Disordered" evidence="3">
    <location>
        <begin position="247"/>
        <end position="268"/>
    </location>
</feature>
<reference evidence="4 5" key="1">
    <citation type="submission" date="2024-10" db="EMBL/GenBank/DDBJ databases">
        <authorList>
            <person name="Kim D."/>
        </authorList>
    </citation>
    <scope>NUCLEOTIDE SEQUENCE [LARGE SCALE GENOMIC DNA]</scope>
    <source>
        <strain evidence="4">BH-2024</strain>
    </source>
</reference>
<sequence>MPTSSSPTNLHPLLYGSYERLKKHACDIDKRLLYSLQRLDNFTRLNFLMEVERKGKTQMQEGKKEDAYILYSRAMTIYLLISDSADDEFKRSRGGAHFYETSQRLCEDFDKVAVSLQQRFMDGQGEESEFCDPLGLSWAEIVEKPISENLDCNKDSNSSDDQDKIRSLSPANATELDKTDRGTGMIQHAMTNNLATVAQSGTSEFISKLFDSSISSKQNQDLATQSLHLNEEARNFLELNKLKKSEKMEKPVKVSKENKKGEEKSKEVNKEENEYTEFCNSTTKDIDESLVHVQFFAEFESSFKSIFYVPETLTADEFQNQNLAFSSGTMKNLREGKKIGSSETGKKNGLMRIWRFDKYSVKVAGQIIVESAKWLKTWIFIKIPDKILLDYHI</sequence>
<organism evidence="4 5">
    <name type="scientific">Heterodera trifolii</name>
    <dbReference type="NCBI Taxonomy" id="157864"/>
    <lineage>
        <taxon>Eukaryota</taxon>
        <taxon>Metazoa</taxon>
        <taxon>Ecdysozoa</taxon>
        <taxon>Nematoda</taxon>
        <taxon>Chromadorea</taxon>
        <taxon>Rhabditida</taxon>
        <taxon>Tylenchina</taxon>
        <taxon>Tylenchomorpha</taxon>
        <taxon>Tylenchoidea</taxon>
        <taxon>Heteroderidae</taxon>
        <taxon>Heteroderinae</taxon>
        <taxon>Heterodera</taxon>
    </lineage>
</organism>